<proteinExistence type="predicted"/>
<accession>A0A1G8KBK9</accession>
<dbReference type="Pfam" id="PF05133">
    <property type="entry name" value="SPP1_portal"/>
    <property type="match status" value="1"/>
</dbReference>
<dbReference type="EMBL" id="FNCN01000049">
    <property type="protein sequence ID" value="SDI40825.1"/>
    <property type="molecule type" value="Genomic_DNA"/>
</dbReference>
<dbReference type="AlphaFoldDB" id="A0A1G8KBK9"/>
<protein>
    <submittedName>
        <fullName evidence="2">Phage portal protein, SPP1 Gp6-like</fullName>
    </submittedName>
</protein>
<gene>
    <name evidence="2" type="ORF">SAMN05421505_14921</name>
</gene>
<organism evidence="2 3">
    <name type="scientific">Sinosporangium album</name>
    <dbReference type="NCBI Taxonomy" id="504805"/>
    <lineage>
        <taxon>Bacteria</taxon>
        <taxon>Bacillati</taxon>
        <taxon>Actinomycetota</taxon>
        <taxon>Actinomycetes</taxon>
        <taxon>Streptosporangiales</taxon>
        <taxon>Streptosporangiaceae</taxon>
        <taxon>Sinosporangium</taxon>
    </lineage>
</organism>
<dbReference type="InterPro" id="IPR021145">
    <property type="entry name" value="Portal_protein_SPP1_Gp6-like"/>
</dbReference>
<name>A0A1G8KBK9_9ACTN</name>
<dbReference type="STRING" id="504805.SAMN05421505_14921"/>
<evidence type="ECO:0000256" key="1">
    <source>
        <dbReference type="SAM" id="MobiDB-lite"/>
    </source>
</evidence>
<feature type="region of interest" description="Disordered" evidence="1">
    <location>
        <begin position="438"/>
        <end position="466"/>
    </location>
</feature>
<evidence type="ECO:0000313" key="3">
    <source>
        <dbReference type="Proteomes" id="UP000198923"/>
    </source>
</evidence>
<dbReference type="RefSeq" id="WP_245691533.1">
    <property type="nucleotide sequence ID" value="NZ_FNCN01000049.1"/>
</dbReference>
<keyword evidence="3" id="KW-1185">Reference proteome</keyword>
<evidence type="ECO:0000313" key="2">
    <source>
        <dbReference type="EMBL" id="SDI40825.1"/>
    </source>
</evidence>
<dbReference type="Proteomes" id="UP000198923">
    <property type="component" value="Unassembled WGS sequence"/>
</dbReference>
<sequence>MNIDLSQPDDAILRTLIRRIQKRQRRLDELDAYYEGDLRLQALGLALPPELAALQTVVNWPGMYVDALEERLDVEGFRLGGSARTDDRMWDWWQANDLDEESGSAHLESFIASKAFVCVGTPDDAGGDAAPVITVESPRYMATATDPRSRTVEAAARLYGDVDEDGRRRKPTHATLYLNNRTVHYRRRDGWEVDYIDDHKLGLNLVVPMPNRPRAQYRDGYTEMRDIMGLTDAACRTLTNLQGAQELLAVPQRYVLGATEEDFRDQDGKVLTAWEAYLGRFLTLGNHEAKAGQFSAADLRNFTTVLEWYARAGASVTGLPAHYFGLTSENPASADAIRAGEARLIKKAERAARTRSGPWEQVMRRGLAVTGRDPNEAIRLETVWRDAATPTFAAKADAVVKLHAAGILPLEAAWEQMGWGPEYRRRLRRLNSDDPAVRYLEANADKTAPGAGNPDPKDPDNEGEGE</sequence>
<reference evidence="2 3" key="1">
    <citation type="submission" date="2016-10" db="EMBL/GenBank/DDBJ databases">
        <authorList>
            <person name="de Groot N.N."/>
        </authorList>
    </citation>
    <scope>NUCLEOTIDE SEQUENCE [LARGE SCALE GENOMIC DNA]</scope>
    <source>
        <strain evidence="2 3">CPCC 201354</strain>
    </source>
</reference>